<dbReference type="InterPro" id="IPR052520">
    <property type="entry name" value="ATL_DNA_repair"/>
</dbReference>
<dbReference type="InterPro" id="IPR036388">
    <property type="entry name" value="WH-like_DNA-bd_sf"/>
</dbReference>
<evidence type="ECO:0000256" key="1">
    <source>
        <dbReference type="ARBA" id="ARBA00022763"/>
    </source>
</evidence>
<evidence type="ECO:0000313" key="3">
    <source>
        <dbReference type="EMBL" id="GGM17839.1"/>
    </source>
</evidence>
<dbReference type="GO" id="GO:0032259">
    <property type="term" value="P:methylation"/>
    <property type="evidence" value="ECO:0007669"/>
    <property type="project" value="UniProtKB-KW"/>
</dbReference>
<dbReference type="PANTHER" id="PTHR42942">
    <property type="entry name" value="6-O-METHYLGUANINE DNA METHYLTRANSFERASE"/>
    <property type="match status" value="1"/>
</dbReference>
<dbReference type="InterPro" id="IPR036217">
    <property type="entry name" value="MethylDNA_cys_MeTrfase_DNAb"/>
</dbReference>
<dbReference type="PANTHER" id="PTHR42942:SF1">
    <property type="entry name" value="ALKYLTRANSFERASE-LIKE PROTEIN 1"/>
    <property type="match status" value="1"/>
</dbReference>
<reference evidence="3" key="2">
    <citation type="submission" date="2020-09" db="EMBL/GenBank/DDBJ databases">
        <authorList>
            <person name="Sun Q."/>
            <person name="Zhou Y."/>
        </authorList>
    </citation>
    <scope>NUCLEOTIDE SEQUENCE</scope>
    <source>
        <strain evidence="3">CGMCC 4.7308</strain>
    </source>
</reference>
<protein>
    <submittedName>
        <fullName evidence="3">DNA methyltransferase</fullName>
    </submittedName>
</protein>
<dbReference type="SUPFAM" id="SSF46767">
    <property type="entry name" value="Methylated DNA-protein cysteine methyltransferase, C-terminal domain"/>
    <property type="match status" value="1"/>
</dbReference>
<accession>A0A917WNR8</accession>
<sequence>MDMALAERMLELVRAVPPGRVTTYGDIAAAAGSRSPRLAGRVLAEMSDESVPWYRVVRADGTPAPHLRDEQTGRLAEEGVRVRDGRVDLRKLRWRW</sequence>
<reference evidence="3" key="1">
    <citation type="journal article" date="2014" name="Int. J. Syst. Evol. Microbiol.">
        <title>Complete genome sequence of Corynebacterium casei LMG S-19264T (=DSM 44701T), isolated from a smear-ripened cheese.</title>
        <authorList>
            <consortium name="US DOE Joint Genome Institute (JGI-PGF)"/>
            <person name="Walter F."/>
            <person name="Albersmeier A."/>
            <person name="Kalinowski J."/>
            <person name="Ruckert C."/>
        </authorList>
    </citation>
    <scope>NUCLEOTIDE SEQUENCE</scope>
    <source>
        <strain evidence="3">CGMCC 4.7308</strain>
    </source>
</reference>
<dbReference type="AlphaFoldDB" id="A0A917WNR8"/>
<dbReference type="InterPro" id="IPR014048">
    <property type="entry name" value="MethylDNA_cys_MeTrfase_DNA-bd"/>
</dbReference>
<dbReference type="EMBL" id="BMNA01000019">
    <property type="protein sequence ID" value="GGM17839.1"/>
    <property type="molecule type" value="Genomic_DNA"/>
</dbReference>
<gene>
    <name evidence="3" type="ORF">GCM10011594_42450</name>
</gene>
<keyword evidence="3" id="KW-0808">Transferase</keyword>
<dbReference type="Gene3D" id="1.10.10.10">
    <property type="entry name" value="Winged helix-like DNA-binding domain superfamily/Winged helix DNA-binding domain"/>
    <property type="match status" value="1"/>
</dbReference>
<organism evidence="3 4">
    <name type="scientific">Nakamurella endophytica</name>
    <dbReference type="NCBI Taxonomy" id="1748367"/>
    <lineage>
        <taxon>Bacteria</taxon>
        <taxon>Bacillati</taxon>
        <taxon>Actinomycetota</taxon>
        <taxon>Actinomycetes</taxon>
        <taxon>Nakamurellales</taxon>
        <taxon>Nakamurellaceae</taxon>
        <taxon>Nakamurella</taxon>
    </lineage>
</organism>
<dbReference type="Pfam" id="PF01035">
    <property type="entry name" value="DNA_binding_1"/>
    <property type="match status" value="1"/>
</dbReference>
<dbReference type="Proteomes" id="UP000655208">
    <property type="component" value="Unassembled WGS sequence"/>
</dbReference>
<comment type="caution">
    <text evidence="3">The sequence shown here is derived from an EMBL/GenBank/DDBJ whole genome shotgun (WGS) entry which is preliminary data.</text>
</comment>
<feature type="domain" description="Methylated-DNA-[protein]-cysteine S-methyltransferase DNA binding" evidence="2">
    <location>
        <begin position="6"/>
        <end position="80"/>
    </location>
</feature>
<keyword evidence="4" id="KW-1185">Reference proteome</keyword>
<evidence type="ECO:0000313" key="4">
    <source>
        <dbReference type="Proteomes" id="UP000655208"/>
    </source>
</evidence>
<proteinExistence type="predicted"/>
<name>A0A917WNR8_9ACTN</name>
<dbReference type="GO" id="GO:0008168">
    <property type="term" value="F:methyltransferase activity"/>
    <property type="evidence" value="ECO:0007669"/>
    <property type="project" value="UniProtKB-KW"/>
</dbReference>
<evidence type="ECO:0000259" key="2">
    <source>
        <dbReference type="Pfam" id="PF01035"/>
    </source>
</evidence>
<dbReference type="CDD" id="cd06445">
    <property type="entry name" value="ATase"/>
    <property type="match status" value="1"/>
</dbReference>
<keyword evidence="1" id="KW-0227">DNA damage</keyword>
<dbReference type="GO" id="GO:0006281">
    <property type="term" value="P:DNA repair"/>
    <property type="evidence" value="ECO:0007669"/>
    <property type="project" value="InterPro"/>
</dbReference>
<keyword evidence="3" id="KW-0489">Methyltransferase</keyword>